<comment type="caution">
    <text evidence="2">The sequence shown here is derived from an EMBL/GenBank/DDBJ whole genome shotgun (WGS) entry which is preliminary data.</text>
</comment>
<organism evidence="2 3">
    <name type="scientific">Novipirellula artificiosorum</name>
    <dbReference type="NCBI Taxonomy" id="2528016"/>
    <lineage>
        <taxon>Bacteria</taxon>
        <taxon>Pseudomonadati</taxon>
        <taxon>Planctomycetota</taxon>
        <taxon>Planctomycetia</taxon>
        <taxon>Pirellulales</taxon>
        <taxon>Pirellulaceae</taxon>
        <taxon>Novipirellula</taxon>
    </lineage>
</organism>
<keyword evidence="1" id="KW-0732">Signal</keyword>
<dbReference type="RefSeq" id="WP_146524325.1">
    <property type="nucleotide sequence ID" value="NZ_SJPV01000001.1"/>
</dbReference>
<accession>A0A5C6E4Z4</accession>
<feature type="chain" id="PRO_5022805318" evidence="1">
    <location>
        <begin position="23"/>
        <end position="60"/>
    </location>
</feature>
<dbReference type="Proteomes" id="UP000319143">
    <property type="component" value="Unassembled WGS sequence"/>
</dbReference>
<proteinExistence type="predicted"/>
<evidence type="ECO:0000313" key="3">
    <source>
        <dbReference type="Proteomes" id="UP000319143"/>
    </source>
</evidence>
<gene>
    <name evidence="2" type="ORF">Poly41_05250</name>
</gene>
<sequence length="60" mass="6687" precursor="true">MNHMKLPLIAVLFALTSYPAVASEPWVQAIPHELTGKVQIGDQSLLGCLSMPRRSRRFPI</sequence>
<keyword evidence="3" id="KW-1185">Reference proteome</keyword>
<name>A0A5C6E4Z4_9BACT</name>
<feature type="signal peptide" evidence="1">
    <location>
        <begin position="1"/>
        <end position="22"/>
    </location>
</feature>
<dbReference type="AlphaFoldDB" id="A0A5C6E4Z4"/>
<reference evidence="2 3" key="1">
    <citation type="submission" date="2019-02" db="EMBL/GenBank/DDBJ databases">
        <title>Deep-cultivation of Planctomycetes and their phenomic and genomic characterization uncovers novel biology.</title>
        <authorList>
            <person name="Wiegand S."/>
            <person name="Jogler M."/>
            <person name="Boedeker C."/>
            <person name="Pinto D."/>
            <person name="Vollmers J."/>
            <person name="Rivas-Marin E."/>
            <person name="Kohn T."/>
            <person name="Peeters S.H."/>
            <person name="Heuer A."/>
            <person name="Rast P."/>
            <person name="Oberbeckmann S."/>
            <person name="Bunk B."/>
            <person name="Jeske O."/>
            <person name="Meyerdierks A."/>
            <person name="Storesund J.E."/>
            <person name="Kallscheuer N."/>
            <person name="Luecker S."/>
            <person name="Lage O.M."/>
            <person name="Pohl T."/>
            <person name="Merkel B.J."/>
            <person name="Hornburger P."/>
            <person name="Mueller R.-W."/>
            <person name="Bruemmer F."/>
            <person name="Labrenz M."/>
            <person name="Spormann A.M."/>
            <person name="Op Den Camp H."/>
            <person name="Overmann J."/>
            <person name="Amann R."/>
            <person name="Jetten M.S.M."/>
            <person name="Mascher T."/>
            <person name="Medema M.H."/>
            <person name="Devos D.P."/>
            <person name="Kaster A.-K."/>
            <person name="Ovreas L."/>
            <person name="Rohde M."/>
            <person name="Galperin M.Y."/>
            <person name="Jogler C."/>
        </authorList>
    </citation>
    <scope>NUCLEOTIDE SEQUENCE [LARGE SCALE GENOMIC DNA]</scope>
    <source>
        <strain evidence="2 3">Poly41</strain>
    </source>
</reference>
<evidence type="ECO:0000256" key="1">
    <source>
        <dbReference type="SAM" id="SignalP"/>
    </source>
</evidence>
<dbReference type="EMBL" id="SJPV01000001">
    <property type="protein sequence ID" value="TWU42229.1"/>
    <property type="molecule type" value="Genomic_DNA"/>
</dbReference>
<protein>
    <submittedName>
        <fullName evidence="2">Uncharacterized protein</fullName>
    </submittedName>
</protein>
<evidence type="ECO:0000313" key="2">
    <source>
        <dbReference type="EMBL" id="TWU42229.1"/>
    </source>
</evidence>